<accession>A0ABQ3ZL45</accession>
<protein>
    <recommendedName>
        <fullName evidence="3">Excreted virulence factor EspC (Type VII ESX diderm)</fullName>
    </recommendedName>
</protein>
<comment type="caution">
    <text evidence="1">The sequence shown here is derived from an EMBL/GenBank/DDBJ whole genome shotgun (WGS) entry which is preliminary data.</text>
</comment>
<gene>
    <name evidence="1" type="ORF">Ahu01nite_023160</name>
</gene>
<evidence type="ECO:0000313" key="1">
    <source>
        <dbReference type="EMBL" id="GIE19214.1"/>
    </source>
</evidence>
<dbReference type="RefSeq" id="WP_203836443.1">
    <property type="nucleotide sequence ID" value="NZ_BAAATV010000005.1"/>
</dbReference>
<keyword evidence="2" id="KW-1185">Reference proteome</keyword>
<evidence type="ECO:0008006" key="3">
    <source>
        <dbReference type="Google" id="ProtNLM"/>
    </source>
</evidence>
<dbReference type="Proteomes" id="UP000603200">
    <property type="component" value="Unassembled WGS sequence"/>
</dbReference>
<sequence length="99" mass="10628">MSFSADHEAIRQFGNVLGGLTDDADRATSYASDALGIGYKDGRMFFTVVETATSVREALKANYTQLAKLIDASAVEVDKTAKGYRDSDHAAAARLDATY</sequence>
<reference evidence="1 2" key="1">
    <citation type="submission" date="2021-01" db="EMBL/GenBank/DDBJ databases">
        <title>Whole genome shotgun sequence of Actinoplanes humidus NBRC 14915.</title>
        <authorList>
            <person name="Komaki H."/>
            <person name="Tamura T."/>
        </authorList>
    </citation>
    <scope>NUCLEOTIDE SEQUENCE [LARGE SCALE GENOMIC DNA]</scope>
    <source>
        <strain evidence="1 2">NBRC 14915</strain>
    </source>
</reference>
<name>A0ABQ3ZL45_9ACTN</name>
<proteinExistence type="predicted"/>
<dbReference type="EMBL" id="BOMN01000027">
    <property type="protein sequence ID" value="GIE19214.1"/>
    <property type="molecule type" value="Genomic_DNA"/>
</dbReference>
<evidence type="ECO:0000313" key="2">
    <source>
        <dbReference type="Proteomes" id="UP000603200"/>
    </source>
</evidence>
<organism evidence="1 2">
    <name type="scientific">Winogradskya humida</name>
    <dbReference type="NCBI Taxonomy" id="113566"/>
    <lineage>
        <taxon>Bacteria</taxon>
        <taxon>Bacillati</taxon>
        <taxon>Actinomycetota</taxon>
        <taxon>Actinomycetes</taxon>
        <taxon>Micromonosporales</taxon>
        <taxon>Micromonosporaceae</taxon>
        <taxon>Winogradskya</taxon>
    </lineage>
</organism>